<dbReference type="SUPFAM" id="SSF57756">
    <property type="entry name" value="Retrovirus zinc finger-like domains"/>
    <property type="match status" value="1"/>
</dbReference>
<dbReference type="Pfam" id="PF22675">
    <property type="entry name" value="KH-I_KHDC4-BBP"/>
    <property type="match status" value="1"/>
</dbReference>
<feature type="compositionally biased region" description="Low complexity" evidence="20">
    <location>
        <begin position="47"/>
        <end position="59"/>
    </location>
</feature>
<dbReference type="Gene3D" id="4.10.60.10">
    <property type="entry name" value="Zinc finger, CCHC-type"/>
    <property type="match status" value="1"/>
</dbReference>
<keyword evidence="12" id="KW-0805">Transcription regulation</keyword>
<feature type="compositionally biased region" description="Pro residues" evidence="20">
    <location>
        <begin position="555"/>
        <end position="565"/>
    </location>
</feature>
<evidence type="ECO:0000256" key="14">
    <source>
        <dbReference type="ARBA" id="ARBA00023187"/>
    </source>
</evidence>
<dbReference type="InterPro" id="IPR055256">
    <property type="entry name" value="KH_1_KHDC4/BBP-like"/>
</dbReference>
<feature type="compositionally biased region" description="Gly residues" evidence="20">
    <location>
        <begin position="341"/>
        <end position="360"/>
    </location>
</feature>
<dbReference type="Gene3D" id="3.30.1370.10">
    <property type="entry name" value="K Homology domain, type 1"/>
    <property type="match status" value="1"/>
</dbReference>
<comment type="similarity">
    <text evidence="2 19">Belongs to the BBP/SF1 family.</text>
</comment>
<evidence type="ECO:0000256" key="8">
    <source>
        <dbReference type="ARBA" id="ARBA00022771"/>
    </source>
</evidence>
<dbReference type="Pfam" id="PF16275">
    <property type="entry name" value="SF1-HH"/>
    <property type="match status" value="1"/>
</dbReference>
<keyword evidence="6 19" id="KW-0479">Metal-binding</keyword>
<evidence type="ECO:0000256" key="17">
    <source>
        <dbReference type="PROSITE-ProRule" id="PRU00047"/>
    </source>
</evidence>
<keyword evidence="10 18" id="KW-0694">RNA-binding</keyword>
<evidence type="ECO:0000256" key="16">
    <source>
        <dbReference type="ARBA" id="ARBA00055181"/>
    </source>
</evidence>
<dbReference type="Proteomes" id="UP000215902">
    <property type="component" value="Unassembled WGS sequence"/>
</dbReference>
<evidence type="ECO:0000256" key="6">
    <source>
        <dbReference type="ARBA" id="ARBA00022723"/>
    </source>
</evidence>
<dbReference type="InterPro" id="IPR045071">
    <property type="entry name" value="BBP-like"/>
</dbReference>
<keyword evidence="8 17" id="KW-0863">Zinc-finger</keyword>
<keyword evidence="5 19" id="KW-0507">mRNA processing</keyword>
<evidence type="ECO:0000256" key="7">
    <source>
        <dbReference type="ARBA" id="ARBA00022728"/>
    </source>
</evidence>
<dbReference type="InterPro" id="IPR036612">
    <property type="entry name" value="KH_dom_type_1_sf"/>
</dbReference>
<dbReference type="GO" id="GO:0000398">
    <property type="term" value="P:mRNA splicing, via spliceosome"/>
    <property type="evidence" value="ECO:0007669"/>
    <property type="project" value="UniProtKB-UniRule"/>
</dbReference>
<evidence type="ECO:0000256" key="1">
    <source>
        <dbReference type="ARBA" id="ARBA00004123"/>
    </source>
</evidence>
<dbReference type="InterPro" id="IPR004087">
    <property type="entry name" value="KH_dom"/>
</dbReference>
<dbReference type="OrthoDB" id="10021397at2759"/>
<evidence type="ECO:0000256" key="10">
    <source>
        <dbReference type="ARBA" id="ARBA00022884"/>
    </source>
</evidence>
<feature type="region of interest" description="Disordered" evidence="20">
    <location>
        <begin position="111"/>
        <end position="143"/>
    </location>
</feature>
<evidence type="ECO:0000256" key="20">
    <source>
        <dbReference type="SAM" id="MobiDB-lite"/>
    </source>
</evidence>
<dbReference type="SMART" id="SM00343">
    <property type="entry name" value="ZnF_C2HC"/>
    <property type="match status" value="1"/>
</dbReference>
<proteinExistence type="inferred from homology"/>
<dbReference type="PANTHER" id="PTHR11208:SF45">
    <property type="entry name" value="SPLICING FACTOR 1"/>
    <property type="match status" value="1"/>
</dbReference>
<keyword evidence="14 19" id="KW-0508">mRNA splicing</keyword>
<dbReference type="InterPro" id="IPR001878">
    <property type="entry name" value="Znf_CCHC"/>
</dbReference>
<name>A0A267FAJ4_9PLAT</name>
<evidence type="ECO:0000256" key="19">
    <source>
        <dbReference type="RuleBase" id="RU367126"/>
    </source>
</evidence>
<dbReference type="InterPro" id="IPR036875">
    <property type="entry name" value="Znf_CCHC_sf"/>
</dbReference>
<keyword evidence="9 19" id="KW-0862">Zinc</keyword>
<dbReference type="GO" id="GO:0003729">
    <property type="term" value="F:mRNA binding"/>
    <property type="evidence" value="ECO:0007669"/>
    <property type="project" value="TreeGrafter"/>
</dbReference>
<evidence type="ECO:0000256" key="2">
    <source>
        <dbReference type="ARBA" id="ARBA00010382"/>
    </source>
</evidence>
<evidence type="ECO:0000259" key="21">
    <source>
        <dbReference type="PROSITE" id="PS50158"/>
    </source>
</evidence>
<dbReference type="PROSITE" id="PS50084">
    <property type="entry name" value="KH_TYPE_1"/>
    <property type="match status" value="1"/>
</dbReference>
<dbReference type="STRING" id="282301.A0A267FAJ4"/>
<dbReference type="Gene3D" id="6.10.140.1790">
    <property type="match status" value="1"/>
</dbReference>
<dbReference type="EMBL" id="NIVC01001271">
    <property type="protein sequence ID" value="PAA70022.1"/>
    <property type="molecule type" value="Genomic_DNA"/>
</dbReference>
<dbReference type="GO" id="GO:0045131">
    <property type="term" value="F:pre-mRNA branch point binding"/>
    <property type="evidence" value="ECO:0007669"/>
    <property type="project" value="UniProtKB-UniRule"/>
</dbReference>
<keyword evidence="11" id="KW-0007">Acetylation</keyword>
<accession>A0A267FAJ4</accession>
<organism evidence="22 23">
    <name type="scientific">Macrostomum lignano</name>
    <dbReference type="NCBI Taxonomy" id="282301"/>
    <lineage>
        <taxon>Eukaryota</taxon>
        <taxon>Metazoa</taxon>
        <taxon>Spiralia</taxon>
        <taxon>Lophotrochozoa</taxon>
        <taxon>Platyhelminthes</taxon>
        <taxon>Rhabditophora</taxon>
        <taxon>Macrostomorpha</taxon>
        <taxon>Macrostomida</taxon>
        <taxon>Macrostomidae</taxon>
        <taxon>Macrostomum</taxon>
    </lineage>
</organism>
<comment type="function">
    <text evidence="16">Necessary for the ATP-dependent first step of spliceosome assembly. Binds to the intron branch point sequence (BPS) 5'-UACUAAC-3' of the pre-mRNA. May act as transcription repressor.</text>
</comment>
<feature type="compositionally biased region" description="Low complexity" evidence="20">
    <location>
        <begin position="513"/>
        <end position="525"/>
    </location>
</feature>
<keyword evidence="13" id="KW-0804">Transcription</keyword>
<feature type="region of interest" description="Disordered" evidence="20">
    <location>
        <begin position="403"/>
        <end position="565"/>
    </location>
</feature>
<keyword evidence="23" id="KW-1185">Reference proteome</keyword>
<dbReference type="GO" id="GO:0005654">
    <property type="term" value="C:nucleoplasm"/>
    <property type="evidence" value="ECO:0007669"/>
    <property type="project" value="UniProtKB-ARBA"/>
</dbReference>
<feature type="region of interest" description="Disordered" evidence="20">
    <location>
        <begin position="47"/>
        <end position="93"/>
    </location>
</feature>
<evidence type="ECO:0000256" key="18">
    <source>
        <dbReference type="PROSITE-ProRule" id="PRU00117"/>
    </source>
</evidence>
<dbReference type="GO" id="GO:0008270">
    <property type="term" value="F:zinc ion binding"/>
    <property type="evidence" value="ECO:0007669"/>
    <property type="project" value="UniProtKB-UniRule"/>
</dbReference>
<dbReference type="GO" id="GO:0048024">
    <property type="term" value="P:regulation of mRNA splicing, via spliceosome"/>
    <property type="evidence" value="ECO:0007669"/>
    <property type="project" value="TreeGrafter"/>
</dbReference>
<feature type="region of interest" description="Disordered" evidence="20">
    <location>
        <begin position="341"/>
        <end position="369"/>
    </location>
</feature>
<feature type="domain" description="CCHC-type" evidence="21">
    <location>
        <begin position="324"/>
        <end position="338"/>
    </location>
</feature>
<evidence type="ECO:0000256" key="15">
    <source>
        <dbReference type="ARBA" id="ARBA00023242"/>
    </source>
</evidence>
<keyword evidence="15 19" id="KW-0539">Nucleus</keyword>
<sequence length="565" mass="60392">LHRLKKLCTVTSPVSLFTLAYLDCKMFDNGNQDVSAEGNSTDAAAASAAAAASSDSNGAIERKRARKRRWGGDDQEKIQIPGMPTIVPSNMDPDKEKQYINQIQIEDITRKLRSGDLGIPTDPSRRSPSPEPIYGSDGKRLNTREYRTKRKMEELRHKLIQEVLELNPDYKPPSDYKPPTVKVTEKIYIPQEEHPDVNFVGLIIGPRGNTLKNLERETNCRIIIRGKGSVKEGKIRDGTKMPGEDDDLHAYVTSMSSDSVRNAIEKIRAIIKQGIEQPEENNELRRKQLRELALFNGTLREDEGLAKLRQLAEASDIITNQIVCTNCGGAGHLAKDCRAPRGGGGSDNAGGPGSGGGGPGAQHQQKEMDSEYSALMQELGVSTASSSTAASANSTYTAASVATSSFGAGGSGPGPRRFPAPTPSGGFSASGGGGPPPRNFGPPQGGYGRPSYYGGQPRPPLAIAGPQHHQQQHHQQQHHPGYGAGPGGPRNWHGPPFQPGNRHPPPPPPPPGSSAGPAWRAAPSRPRFPPPRPPSQSWLPPPPGVGGYGGHGMRLPPPPPPPPGY</sequence>
<keyword evidence="3" id="KW-0678">Repressor</keyword>
<comment type="caution">
    <text evidence="22">The sequence shown here is derived from an EMBL/GenBank/DDBJ whole genome shotgun (WGS) entry which is preliminary data.</text>
</comment>
<dbReference type="InterPro" id="IPR032570">
    <property type="entry name" value="SF1-HH"/>
</dbReference>
<comment type="subcellular location">
    <subcellularLocation>
        <location evidence="1 19">Nucleus</location>
    </subcellularLocation>
</comment>
<dbReference type="FunFam" id="3.30.1370.10:FF:000016">
    <property type="entry name" value="Putative splicing factor 1"/>
    <property type="match status" value="1"/>
</dbReference>
<dbReference type="Pfam" id="PF00098">
    <property type="entry name" value="zf-CCHC"/>
    <property type="match status" value="1"/>
</dbReference>
<dbReference type="PROSITE" id="PS50158">
    <property type="entry name" value="ZF_CCHC"/>
    <property type="match status" value="1"/>
</dbReference>
<evidence type="ECO:0000256" key="3">
    <source>
        <dbReference type="ARBA" id="ARBA00022491"/>
    </source>
</evidence>
<gene>
    <name evidence="22" type="ORF">BOX15_Mlig024025g2</name>
</gene>
<feature type="compositionally biased region" description="Pro residues" evidence="20">
    <location>
        <begin position="526"/>
        <end position="544"/>
    </location>
</feature>
<feature type="non-terminal residue" evidence="22">
    <location>
        <position position="1"/>
    </location>
</feature>
<keyword evidence="7 19" id="KW-0747">Spliceosome</keyword>
<feature type="compositionally biased region" description="Pro residues" evidence="20">
    <location>
        <begin position="496"/>
        <end position="512"/>
    </location>
</feature>
<dbReference type="SUPFAM" id="SSF54791">
    <property type="entry name" value="Eukaryotic type KH-domain (KH-domain type I)"/>
    <property type="match status" value="1"/>
</dbReference>
<evidence type="ECO:0000256" key="4">
    <source>
        <dbReference type="ARBA" id="ARBA00022553"/>
    </source>
</evidence>
<comment type="function">
    <text evidence="19">Necessary for the splicing of pre-mRNA. Has a role in the recognition of the branch site (5'-UACUAAC-3'), the pyrimidine tract and the 3'-splice site at the 3'-end of introns.</text>
</comment>
<evidence type="ECO:0000256" key="13">
    <source>
        <dbReference type="ARBA" id="ARBA00023163"/>
    </source>
</evidence>
<dbReference type="AlphaFoldDB" id="A0A267FAJ4"/>
<evidence type="ECO:0000256" key="12">
    <source>
        <dbReference type="ARBA" id="ARBA00023015"/>
    </source>
</evidence>
<keyword evidence="4" id="KW-0597">Phosphoprotein</keyword>
<evidence type="ECO:0000313" key="22">
    <source>
        <dbReference type="EMBL" id="PAA70022.1"/>
    </source>
</evidence>
<dbReference type="InterPro" id="IPR047086">
    <property type="entry name" value="SF1-HH_sf"/>
</dbReference>
<reference evidence="22 23" key="1">
    <citation type="submission" date="2017-06" db="EMBL/GenBank/DDBJ databases">
        <title>A platform for efficient transgenesis in Macrostomum lignano, a flatworm model organism for stem cell research.</title>
        <authorList>
            <person name="Berezikov E."/>
        </authorList>
    </citation>
    <scope>NUCLEOTIDE SEQUENCE [LARGE SCALE GENOMIC DNA]</scope>
    <source>
        <strain evidence="22">DV1</strain>
        <tissue evidence="22">Whole organism</tissue>
    </source>
</reference>
<protein>
    <recommendedName>
        <fullName evidence="19">Branchpoint-bridging protein</fullName>
    </recommendedName>
</protein>
<dbReference type="GO" id="GO:0005681">
    <property type="term" value="C:spliceosomal complex"/>
    <property type="evidence" value="ECO:0007669"/>
    <property type="project" value="UniProtKB-KW"/>
</dbReference>
<evidence type="ECO:0000256" key="5">
    <source>
        <dbReference type="ARBA" id="ARBA00022664"/>
    </source>
</evidence>
<dbReference type="SMART" id="SM00322">
    <property type="entry name" value="KH"/>
    <property type="match status" value="1"/>
</dbReference>
<evidence type="ECO:0000256" key="9">
    <source>
        <dbReference type="ARBA" id="ARBA00022833"/>
    </source>
</evidence>
<evidence type="ECO:0000256" key="11">
    <source>
        <dbReference type="ARBA" id="ARBA00022990"/>
    </source>
</evidence>
<evidence type="ECO:0000313" key="23">
    <source>
        <dbReference type="Proteomes" id="UP000215902"/>
    </source>
</evidence>
<dbReference type="PANTHER" id="PTHR11208">
    <property type="entry name" value="RNA-BINDING PROTEIN RELATED"/>
    <property type="match status" value="1"/>
</dbReference>